<dbReference type="Proteomes" id="UP000027491">
    <property type="component" value="Segment"/>
</dbReference>
<dbReference type="InterPro" id="IPR049304">
    <property type="entry name" value="Gly_rich_dom"/>
</dbReference>
<accession>A0A068F8L3</accession>
<dbReference type="RefSeq" id="YP_009124763.1">
    <property type="nucleotide sequence ID" value="NC_026590.1"/>
</dbReference>
<name>A0A068F8L3_9CAUD</name>
<dbReference type="Pfam" id="PF21722">
    <property type="entry name" value="Gly_rich_2"/>
    <property type="match status" value="1"/>
</dbReference>
<protein>
    <submittedName>
        <fullName evidence="2">Minor tail protein</fullName>
    </submittedName>
</protein>
<dbReference type="EMBL" id="KJ567043">
    <property type="protein sequence ID" value="AID58840.1"/>
    <property type="molecule type" value="Genomic_DNA"/>
</dbReference>
<dbReference type="GeneID" id="23679526"/>
<sequence length="564" mass="58041">MEARMPNPGDDVYLGSVLVNMHCWGMVSDLSTPGGITGTFEVAQNDGAITMDALVGPQGPPGENAPIVKMQYQSSIDDPDDLPDNLTDDPADIGKAWWVGNIVYLWDGEHYVPKQMGTQGPPGPVPNIHPTVQLLDPDDDNVQSEIVVSGTASNPGWLLKLKAPKGPKGDNATIRDATDYDDSIPPAAGQVITWDGSNYAPKDFNPLATKIYSIPEAAFTNYTGITTRHQIASFPLPPQEFDWQPIVFGHIKAAGLESDSTPFEIGMEVRLGDPTSGELIGRGFGNSSRWTTVVPHYSTPGAPSTAVTPDNNVGVVPAYHTGTAGTIYVNLYNDGPIGGLYSFNRKNAQLVVMVVPVSPIEDIDWAGYRPANATTYRVVGTFPYDIPDWVEEGDAIDVIALGGGGGGGAASALIGTGQGGNAGSWATETLIYGVDIPTSTHQLSVTVGNGGSPGTNPVTGAWGAPGGDSYVFGSGVTQITAEGGIGGGSFGNNQPGNPNGINGGSAGNMHYQGFNYYGGNGGRSGRPGAVPGGGGGGGNLAGAGARGGNGAVWISARKVQSSGS</sequence>
<organism evidence="2 3">
    <name type="scientific">Mycobacterium phage Gaia</name>
    <dbReference type="NCBI Taxonomy" id="1486472"/>
    <lineage>
        <taxon>Viruses</taxon>
        <taxon>Duplodnaviria</taxon>
        <taxon>Heunggongvirae</taxon>
        <taxon>Uroviricota</taxon>
        <taxon>Caudoviricetes</taxon>
        <taxon>Gaiavirus</taxon>
        <taxon>Gaiavirus gaia</taxon>
    </lineage>
</organism>
<feature type="domain" description="Glycine-rich" evidence="1">
    <location>
        <begin position="379"/>
        <end position="556"/>
    </location>
</feature>
<evidence type="ECO:0000313" key="3">
    <source>
        <dbReference type="Proteomes" id="UP000027491"/>
    </source>
</evidence>
<evidence type="ECO:0000313" key="2">
    <source>
        <dbReference type="EMBL" id="AID58840.1"/>
    </source>
</evidence>
<dbReference type="OrthoDB" id="4126at10239"/>
<keyword evidence="3" id="KW-1185">Reference proteome</keyword>
<dbReference type="KEGG" id="vg:23679526"/>
<proteinExistence type="predicted"/>
<evidence type="ECO:0000259" key="1">
    <source>
        <dbReference type="Pfam" id="PF21722"/>
    </source>
</evidence>
<reference evidence="2 3" key="1">
    <citation type="submission" date="2014-03" db="EMBL/GenBank/DDBJ databases">
        <authorList>
            <person name="Yoder B.A."/>
            <person name="Colicchio M.A."/>
            <person name="Schafer C.E."/>
            <person name="Abrahim M.R."/>
            <person name="Adkins N.L."/>
            <person name="Burke K.A."/>
            <person name="Churilla B.M."/>
            <person name="Cohen K.L."/>
            <person name="Fasoranti T.O."/>
            <person name="Genkil J.S."/>
            <person name="Kramer Z.J."/>
            <person name="Prout A.K."/>
            <person name="Schwarz A.G."/>
            <person name="Tish M."/>
            <person name="Vispute N."/>
            <person name="Wilkes K.E."/>
            <person name="Williams C.R."/>
            <person name="Xiao X."/>
            <person name="Yu V.J."/>
            <person name="Lapin J.S."/>
            <person name="Ott C.T."/>
            <person name="Walburn T.D."/>
            <person name="Bradley K.W."/>
            <person name="Clarke D.Q."/>
            <person name="Lewis M.F."/>
            <person name="Barker L.P."/>
            <person name="Bailey C."/>
            <person name="Asai D.J."/>
            <person name="Bowman C.A."/>
            <person name="Russell D.A."/>
            <person name="Pope W.H."/>
            <person name="Jacobs-Sera D."/>
            <person name="Hendrix R.W."/>
            <person name="Hatfull G.F."/>
        </authorList>
    </citation>
    <scope>NUCLEOTIDE SEQUENCE [LARGE SCALE GENOMIC DNA]</scope>
</reference>
<gene>
    <name evidence="2" type="primary">20</name>
    <name evidence="2" type="ORF">PBI_GAIA_20</name>
</gene>